<reference evidence="2" key="1">
    <citation type="submission" date="2022-11" db="UniProtKB">
        <authorList>
            <consortium name="WormBaseParasite"/>
        </authorList>
    </citation>
    <scope>IDENTIFICATION</scope>
</reference>
<dbReference type="AlphaFoldDB" id="A0A915CQ06"/>
<accession>A0A915CQ06</accession>
<protein>
    <submittedName>
        <fullName evidence="2">Uncharacterized protein</fullName>
    </submittedName>
</protein>
<proteinExistence type="predicted"/>
<evidence type="ECO:0000313" key="2">
    <source>
        <dbReference type="WBParaSite" id="jg11411"/>
    </source>
</evidence>
<dbReference type="Proteomes" id="UP000887574">
    <property type="component" value="Unplaced"/>
</dbReference>
<sequence>MSKNDPANGNLIEERQSCNQTMKQAQGGCQSKVWISSGMAASFIPGRNTGCKIPITDTSDKSTCYVWQRIGSAKGTYLHYRCSECVKLAKRNSNWSLTNDVPTITILTEDGLDWIACLAEGAPDQRFHFCEPKNKHEIHGLTESRKIRDNIAKVERAMDRS</sequence>
<keyword evidence="1" id="KW-1185">Reference proteome</keyword>
<dbReference type="WBParaSite" id="jg11411">
    <property type="protein sequence ID" value="jg11411"/>
    <property type="gene ID" value="jg11411"/>
</dbReference>
<name>A0A915CQ06_9BILA</name>
<organism evidence="1 2">
    <name type="scientific">Ditylenchus dipsaci</name>
    <dbReference type="NCBI Taxonomy" id="166011"/>
    <lineage>
        <taxon>Eukaryota</taxon>
        <taxon>Metazoa</taxon>
        <taxon>Ecdysozoa</taxon>
        <taxon>Nematoda</taxon>
        <taxon>Chromadorea</taxon>
        <taxon>Rhabditida</taxon>
        <taxon>Tylenchina</taxon>
        <taxon>Tylenchomorpha</taxon>
        <taxon>Sphaerularioidea</taxon>
        <taxon>Anguinidae</taxon>
        <taxon>Anguininae</taxon>
        <taxon>Ditylenchus</taxon>
    </lineage>
</organism>
<evidence type="ECO:0000313" key="1">
    <source>
        <dbReference type="Proteomes" id="UP000887574"/>
    </source>
</evidence>